<dbReference type="PRINTS" id="PR00722">
    <property type="entry name" value="CHYMOTRYPSIN"/>
</dbReference>
<keyword evidence="2" id="KW-0645">Protease</keyword>
<dbReference type="InterPro" id="IPR001254">
    <property type="entry name" value="Trypsin_dom"/>
</dbReference>
<dbReference type="InterPro" id="IPR001314">
    <property type="entry name" value="Peptidase_S1A"/>
</dbReference>
<dbReference type="SUPFAM" id="SSF50494">
    <property type="entry name" value="Trypsin-like serine proteases"/>
    <property type="match status" value="1"/>
</dbReference>
<feature type="chain" id="PRO_5017051811" evidence="4">
    <location>
        <begin position="17"/>
        <end position="334"/>
    </location>
</feature>
<dbReference type="PROSITE" id="PS00135">
    <property type="entry name" value="TRYPSIN_SER"/>
    <property type="match status" value="1"/>
</dbReference>
<evidence type="ECO:0000256" key="2">
    <source>
        <dbReference type="RuleBase" id="RU363034"/>
    </source>
</evidence>
<feature type="region of interest" description="Disordered" evidence="3">
    <location>
        <begin position="272"/>
        <end position="301"/>
    </location>
</feature>
<evidence type="ECO:0000313" key="7">
    <source>
        <dbReference type="Proteomes" id="UP000252519"/>
    </source>
</evidence>
<sequence length="334" mass="36541">MPVPFSLLLFPAVISAKLSTRENQMLKEECGDRFLQTSSSASWFDQELTSIGERVERNEYPFVAALYMEEKRKIGHRTFALRSSDPFCSGVLISRRHVMTAAHCFMENKSFGPENVVITAGSKCADPGQCVNDNKLKSYGIDKIIIHPNYTSNPISKDVAIVALGEDVSTAEAKPICMPTQQQKISLPLVAAGFGLNENMDFPGLQMVKYSKYREESGYIETMSGSQSVCRGDSGGPLFQSNDEQKLVLMGITSAVRPDCTTNSSRVCPVNAEAEQQTTTSPPPESSTATSNGLDRTTRKTPPRDAKGILLWIGLLVPILVLLNETVNKSFAVT</sequence>
<dbReference type="Proteomes" id="UP000252519">
    <property type="component" value="Unassembled WGS sequence"/>
</dbReference>
<name>A0A368GAC2_ANCCA</name>
<dbReference type="STRING" id="29170.A0A368GAC2"/>
<evidence type="ECO:0000256" key="1">
    <source>
        <dbReference type="ARBA" id="ARBA00023157"/>
    </source>
</evidence>
<organism evidence="6 7">
    <name type="scientific">Ancylostoma caninum</name>
    <name type="common">Dog hookworm</name>
    <dbReference type="NCBI Taxonomy" id="29170"/>
    <lineage>
        <taxon>Eukaryota</taxon>
        <taxon>Metazoa</taxon>
        <taxon>Ecdysozoa</taxon>
        <taxon>Nematoda</taxon>
        <taxon>Chromadorea</taxon>
        <taxon>Rhabditida</taxon>
        <taxon>Rhabditina</taxon>
        <taxon>Rhabditomorpha</taxon>
        <taxon>Strongyloidea</taxon>
        <taxon>Ancylostomatidae</taxon>
        <taxon>Ancylostomatinae</taxon>
        <taxon>Ancylostoma</taxon>
    </lineage>
</organism>
<gene>
    <name evidence="6" type="ORF">ANCCAN_12705</name>
</gene>
<feature type="domain" description="Peptidase S1" evidence="5">
    <location>
        <begin position="50"/>
        <end position="318"/>
    </location>
</feature>
<evidence type="ECO:0000256" key="4">
    <source>
        <dbReference type="SAM" id="SignalP"/>
    </source>
</evidence>
<evidence type="ECO:0000313" key="6">
    <source>
        <dbReference type="EMBL" id="RCN41322.1"/>
    </source>
</evidence>
<dbReference type="PANTHER" id="PTHR24260">
    <property type="match status" value="1"/>
</dbReference>
<dbReference type="Pfam" id="PF00089">
    <property type="entry name" value="Trypsin"/>
    <property type="match status" value="1"/>
</dbReference>
<dbReference type="InterPro" id="IPR043504">
    <property type="entry name" value="Peptidase_S1_PA_chymotrypsin"/>
</dbReference>
<dbReference type="Gene3D" id="2.40.10.10">
    <property type="entry name" value="Trypsin-like serine proteases"/>
    <property type="match status" value="2"/>
</dbReference>
<dbReference type="EMBL" id="JOJR01000240">
    <property type="protein sequence ID" value="RCN41322.1"/>
    <property type="molecule type" value="Genomic_DNA"/>
</dbReference>
<proteinExistence type="predicted"/>
<dbReference type="FunFam" id="2.40.10.10:FF:000068">
    <property type="entry name" value="transmembrane protease serine 2"/>
    <property type="match status" value="1"/>
</dbReference>
<dbReference type="SMART" id="SM00020">
    <property type="entry name" value="Tryp_SPc"/>
    <property type="match status" value="1"/>
</dbReference>
<dbReference type="GO" id="GO:0006508">
    <property type="term" value="P:proteolysis"/>
    <property type="evidence" value="ECO:0007669"/>
    <property type="project" value="UniProtKB-KW"/>
</dbReference>
<keyword evidence="4" id="KW-0732">Signal</keyword>
<protein>
    <submittedName>
        <fullName evidence="6">Trypsin</fullName>
    </submittedName>
</protein>
<feature type="signal peptide" evidence="4">
    <location>
        <begin position="1"/>
        <end position="16"/>
    </location>
</feature>
<comment type="caution">
    <text evidence="6">The sequence shown here is derived from an EMBL/GenBank/DDBJ whole genome shotgun (WGS) entry which is preliminary data.</text>
</comment>
<evidence type="ECO:0000259" key="5">
    <source>
        <dbReference type="PROSITE" id="PS50240"/>
    </source>
</evidence>
<keyword evidence="2" id="KW-0720">Serine protease</keyword>
<accession>A0A368GAC2</accession>
<feature type="compositionally biased region" description="Low complexity" evidence="3">
    <location>
        <begin position="273"/>
        <end position="291"/>
    </location>
</feature>
<dbReference type="GO" id="GO:0004252">
    <property type="term" value="F:serine-type endopeptidase activity"/>
    <property type="evidence" value="ECO:0007669"/>
    <property type="project" value="InterPro"/>
</dbReference>
<dbReference type="InterPro" id="IPR033116">
    <property type="entry name" value="TRYPSIN_SER"/>
</dbReference>
<dbReference type="InterPro" id="IPR009003">
    <property type="entry name" value="Peptidase_S1_PA"/>
</dbReference>
<evidence type="ECO:0000256" key="3">
    <source>
        <dbReference type="SAM" id="MobiDB-lite"/>
    </source>
</evidence>
<dbReference type="AlphaFoldDB" id="A0A368GAC2"/>
<keyword evidence="1" id="KW-1015">Disulfide bond</keyword>
<keyword evidence="7" id="KW-1185">Reference proteome</keyword>
<dbReference type="PANTHER" id="PTHR24260:SF136">
    <property type="entry name" value="GH08193P-RELATED"/>
    <property type="match status" value="1"/>
</dbReference>
<keyword evidence="2" id="KW-0378">Hydrolase</keyword>
<dbReference type="InterPro" id="IPR018114">
    <property type="entry name" value="TRYPSIN_HIS"/>
</dbReference>
<dbReference type="InterPro" id="IPR051333">
    <property type="entry name" value="CLIP_Serine_Protease"/>
</dbReference>
<dbReference type="PROSITE" id="PS00134">
    <property type="entry name" value="TRYPSIN_HIS"/>
    <property type="match status" value="1"/>
</dbReference>
<dbReference type="PROSITE" id="PS50240">
    <property type="entry name" value="TRYPSIN_DOM"/>
    <property type="match status" value="1"/>
</dbReference>
<reference evidence="6 7" key="1">
    <citation type="submission" date="2014-10" db="EMBL/GenBank/DDBJ databases">
        <title>Draft genome of the hookworm Ancylostoma caninum.</title>
        <authorList>
            <person name="Mitreva M."/>
        </authorList>
    </citation>
    <scope>NUCLEOTIDE SEQUENCE [LARGE SCALE GENOMIC DNA]</scope>
    <source>
        <strain evidence="6 7">Baltimore</strain>
    </source>
</reference>
<dbReference type="OrthoDB" id="7754674at2759"/>